<reference evidence="1" key="2">
    <citation type="submission" date="2021-01" db="EMBL/GenBank/DDBJ databases">
        <authorList>
            <person name="Schikora-Tamarit M.A."/>
        </authorList>
    </citation>
    <scope>NUCLEOTIDE SEQUENCE</scope>
    <source>
        <strain evidence="1">NCAIM Y.01608</strain>
    </source>
</reference>
<dbReference type="InterPro" id="IPR036291">
    <property type="entry name" value="NAD(P)-bd_dom_sf"/>
</dbReference>
<dbReference type="Pfam" id="PF08546">
    <property type="entry name" value="ApbA_C"/>
    <property type="match status" value="1"/>
</dbReference>
<dbReference type="PANTHER" id="PTHR21708:SF30">
    <property type="entry name" value="2-DEHYDROPANTOATE 2-REDUCTASE-RELATED"/>
    <property type="match status" value="1"/>
</dbReference>
<dbReference type="SUPFAM" id="SSF51735">
    <property type="entry name" value="NAD(P)-binding Rossmann-fold domains"/>
    <property type="match status" value="1"/>
</dbReference>
<comment type="caution">
    <text evidence="1">The sequence shown here is derived from an EMBL/GenBank/DDBJ whole genome shotgun (WGS) entry which is preliminary data.</text>
</comment>
<proteinExistence type="predicted"/>
<accession>A0A1B7SMR8</accession>
<dbReference type="PANTHER" id="PTHR21708">
    <property type="entry name" value="PROBABLE 2-DEHYDROPANTOATE 2-REDUCTASE"/>
    <property type="match status" value="1"/>
</dbReference>
<sequence length="349" mass="38970">MTKTKVLLVGSGALGIVAAYTLEYNGCAEVTVVVRSGYEKASTEGYKIESVQFGNIDHWKPSKVVSSVHEAVANGEQYDYIFVSVKNLPDSPNPCEEIIEVAMRTNPNTAVILCQNGIDIEKPLIEKFPGHVILSCVSLIGCTNIDCVVSQMTPDNVQLGIFENPTLKDRARAEQILDKFISIYRMKDGKNVVKKDLNVRQTRWQKLLYNASVNTSTALTNLDCSRAAMTGCKETVWRPVMREIYAIAKSDGYTLPPELEETMLNISDGLFYTPSMLVDVRLNRMIEVETIVGNPLRIAEKNGIDAPHLSMIYHLLKMVQFRIKEKQGLITVDDSVKEYKTADEYGKGF</sequence>
<protein>
    <submittedName>
        <fullName evidence="1">Uncharacterized protein</fullName>
    </submittedName>
</protein>
<dbReference type="Proteomes" id="UP000788993">
    <property type="component" value="Unassembled WGS sequence"/>
</dbReference>
<keyword evidence="2" id="KW-1185">Reference proteome</keyword>
<evidence type="ECO:0000313" key="2">
    <source>
        <dbReference type="Proteomes" id="UP000788993"/>
    </source>
</evidence>
<name>A0A1B7SMR8_9ASCO</name>
<dbReference type="GO" id="GO:0005737">
    <property type="term" value="C:cytoplasm"/>
    <property type="evidence" value="ECO:0007669"/>
    <property type="project" value="TreeGrafter"/>
</dbReference>
<reference evidence="1" key="1">
    <citation type="journal article" date="2021" name="Open Biol.">
        <title>Shared evolutionary footprints suggest mitochondrial oxidative damage underlies multiple complex I losses in fungi.</title>
        <authorList>
            <person name="Schikora-Tamarit M.A."/>
            <person name="Marcet-Houben M."/>
            <person name="Nosek J."/>
            <person name="Gabaldon T."/>
        </authorList>
    </citation>
    <scope>NUCLEOTIDE SEQUENCE</scope>
    <source>
        <strain evidence="1">NCAIM Y.01608</strain>
    </source>
</reference>
<evidence type="ECO:0000313" key="1">
    <source>
        <dbReference type="EMBL" id="KAH3677864.1"/>
    </source>
</evidence>
<dbReference type="SUPFAM" id="SSF48179">
    <property type="entry name" value="6-phosphogluconate dehydrogenase C-terminal domain-like"/>
    <property type="match status" value="1"/>
</dbReference>
<dbReference type="Gene3D" id="1.10.1040.10">
    <property type="entry name" value="N-(1-d-carboxylethyl)-l-norvaline Dehydrogenase, domain 2"/>
    <property type="match status" value="1"/>
</dbReference>
<dbReference type="InterPro" id="IPR013332">
    <property type="entry name" value="KPR_N"/>
</dbReference>
<organism evidence="1 2">
    <name type="scientific">Ogataea polymorpha</name>
    <dbReference type="NCBI Taxonomy" id="460523"/>
    <lineage>
        <taxon>Eukaryota</taxon>
        <taxon>Fungi</taxon>
        <taxon>Dikarya</taxon>
        <taxon>Ascomycota</taxon>
        <taxon>Saccharomycotina</taxon>
        <taxon>Pichiomycetes</taxon>
        <taxon>Pichiales</taxon>
        <taxon>Pichiaceae</taxon>
        <taxon>Ogataea</taxon>
    </lineage>
</organism>
<dbReference type="InterPro" id="IPR008927">
    <property type="entry name" value="6-PGluconate_DH-like_C_sf"/>
</dbReference>
<dbReference type="EMBL" id="JAEUBD010000095">
    <property type="protein sequence ID" value="KAH3677864.1"/>
    <property type="molecule type" value="Genomic_DNA"/>
</dbReference>
<dbReference type="InterPro" id="IPR013328">
    <property type="entry name" value="6PGD_dom2"/>
</dbReference>
<dbReference type="InterPro" id="IPR013752">
    <property type="entry name" value="KPA_reductase"/>
</dbReference>
<dbReference type="Gene3D" id="3.40.50.720">
    <property type="entry name" value="NAD(P)-binding Rossmann-like Domain"/>
    <property type="match status" value="1"/>
</dbReference>
<gene>
    <name evidence="1" type="ORF">OGATHE_000518</name>
</gene>
<dbReference type="AlphaFoldDB" id="A0A1B7SMR8"/>
<dbReference type="RefSeq" id="XP_018212567.1">
    <property type="nucleotide sequence ID" value="XM_018356567.1"/>
</dbReference>
<dbReference type="FunFam" id="1.10.1040.10:FF:000017">
    <property type="entry name" value="2-dehydropantoate 2-reductase"/>
    <property type="match status" value="1"/>
</dbReference>
<dbReference type="OrthoDB" id="3609at2759"/>
<dbReference type="InterPro" id="IPR051402">
    <property type="entry name" value="KPR-Related"/>
</dbReference>
<dbReference type="Pfam" id="PF02558">
    <property type="entry name" value="ApbA"/>
    <property type="match status" value="1"/>
</dbReference>